<dbReference type="EMBL" id="BMDT01000009">
    <property type="protein sequence ID" value="GGI66285.1"/>
    <property type="molecule type" value="Genomic_DNA"/>
</dbReference>
<keyword evidence="2" id="KW-1185">Reference proteome</keyword>
<evidence type="ECO:0000313" key="2">
    <source>
        <dbReference type="Proteomes" id="UP000622610"/>
    </source>
</evidence>
<name>A0A917JI61_9ENTE</name>
<organism evidence="1 2">
    <name type="scientific">Enterococcus alcedinis</name>
    <dbReference type="NCBI Taxonomy" id="1274384"/>
    <lineage>
        <taxon>Bacteria</taxon>
        <taxon>Bacillati</taxon>
        <taxon>Bacillota</taxon>
        <taxon>Bacilli</taxon>
        <taxon>Lactobacillales</taxon>
        <taxon>Enterococcaceae</taxon>
        <taxon>Enterococcus</taxon>
    </lineage>
</organism>
<evidence type="ECO:0000313" key="1">
    <source>
        <dbReference type="EMBL" id="GGI66285.1"/>
    </source>
</evidence>
<dbReference type="Proteomes" id="UP000622610">
    <property type="component" value="Unassembled WGS sequence"/>
</dbReference>
<protein>
    <submittedName>
        <fullName evidence="1">Uncharacterized protein</fullName>
    </submittedName>
</protein>
<accession>A0A917JI61</accession>
<comment type="caution">
    <text evidence="1">The sequence shown here is derived from an EMBL/GenBank/DDBJ whole genome shotgun (WGS) entry which is preliminary data.</text>
</comment>
<reference evidence="1" key="2">
    <citation type="submission" date="2020-09" db="EMBL/GenBank/DDBJ databases">
        <authorList>
            <person name="Sun Q."/>
            <person name="Sedlacek I."/>
        </authorList>
    </citation>
    <scope>NUCLEOTIDE SEQUENCE</scope>
    <source>
        <strain evidence="1">CCM 8433</strain>
    </source>
</reference>
<dbReference type="AlphaFoldDB" id="A0A917JI61"/>
<dbReference type="RefSeq" id="WP_188368116.1">
    <property type="nucleotide sequence ID" value="NZ_BMDT01000009.1"/>
</dbReference>
<gene>
    <name evidence="1" type="ORF">GCM10011482_19390</name>
</gene>
<sequence>MRPNLGFYIQNINKIVQDTEEIGEGLNPKYEEIRQAIDNDTLSELTADKLTAIIESFEKGTEKYQAMLQQISKLRPPAQVLGIHKKFERSYTNYVKGCEEMIASLANNQVDVEAFNAAEAIQDEATDGISFSIQRLTSALLKR</sequence>
<proteinExistence type="predicted"/>
<reference evidence="1" key="1">
    <citation type="journal article" date="2014" name="Int. J. Syst. Evol. Microbiol.">
        <title>Complete genome sequence of Corynebacterium casei LMG S-19264T (=DSM 44701T), isolated from a smear-ripened cheese.</title>
        <authorList>
            <consortium name="US DOE Joint Genome Institute (JGI-PGF)"/>
            <person name="Walter F."/>
            <person name="Albersmeier A."/>
            <person name="Kalinowski J."/>
            <person name="Ruckert C."/>
        </authorList>
    </citation>
    <scope>NUCLEOTIDE SEQUENCE</scope>
    <source>
        <strain evidence="1">CCM 8433</strain>
    </source>
</reference>